<comment type="similarity">
    <text evidence="1">Belongs to the universal ribosomal protein uL10 family.</text>
</comment>
<protein>
    <submittedName>
        <fullName evidence="3">Uncharacterized protein</fullName>
    </submittedName>
</protein>
<dbReference type="Pfam" id="PF00466">
    <property type="entry name" value="Ribosomal_L10"/>
    <property type="match status" value="1"/>
</dbReference>
<gene>
    <name evidence="3" type="ORF">RND81_12G029100</name>
</gene>
<accession>A0AAW1H2J0</accession>
<name>A0AAW1H2J0_SAPOF</name>
<dbReference type="InterPro" id="IPR051742">
    <property type="entry name" value="Ribosome_Assembly_uL10"/>
</dbReference>
<evidence type="ECO:0000313" key="3">
    <source>
        <dbReference type="EMBL" id="KAK9671420.1"/>
    </source>
</evidence>
<keyword evidence="2" id="KW-1133">Transmembrane helix</keyword>
<dbReference type="GO" id="GO:0005730">
    <property type="term" value="C:nucleolus"/>
    <property type="evidence" value="ECO:0007669"/>
    <property type="project" value="TreeGrafter"/>
</dbReference>
<evidence type="ECO:0000256" key="2">
    <source>
        <dbReference type="SAM" id="Phobius"/>
    </source>
</evidence>
<comment type="caution">
    <text evidence="3">The sequence shown here is derived from an EMBL/GenBank/DDBJ whole genome shotgun (WGS) entry which is preliminary data.</text>
</comment>
<dbReference type="AlphaFoldDB" id="A0AAW1H2J0"/>
<sequence length="178" mass="20661">MSKSKRDCPATLLKTKKKWREHKETVVSSIMDAVEKYSSVYVFAFENMGNLKFKEFRHTLKSSRLLTTYSILVSMFLACIIESHLLASNFLYWITLEHPDTLSIIFLYVGAKSPYDFPCRRSYLRVLLDHANRSSLVYEDEMQLLKLVLAASLPPFSRSLLHFSCGCLRHRYYCLGLA</sequence>
<dbReference type="PANTHER" id="PTHR45841">
    <property type="entry name" value="MRNA TURNOVER PROTEIN 4 MRTO4"/>
    <property type="match status" value="1"/>
</dbReference>
<reference evidence="3" key="1">
    <citation type="submission" date="2024-03" db="EMBL/GenBank/DDBJ databases">
        <title>WGS assembly of Saponaria officinalis var. Norfolk2.</title>
        <authorList>
            <person name="Jenkins J."/>
            <person name="Shu S."/>
            <person name="Grimwood J."/>
            <person name="Barry K."/>
            <person name="Goodstein D."/>
            <person name="Schmutz J."/>
            <person name="Leebens-Mack J."/>
            <person name="Osbourn A."/>
        </authorList>
    </citation>
    <scope>NUCLEOTIDE SEQUENCE [LARGE SCALE GENOMIC DNA]</scope>
    <source>
        <strain evidence="3">JIC</strain>
    </source>
</reference>
<dbReference type="GO" id="GO:0042273">
    <property type="term" value="P:ribosomal large subunit biogenesis"/>
    <property type="evidence" value="ECO:0007669"/>
    <property type="project" value="TreeGrafter"/>
</dbReference>
<dbReference type="GO" id="GO:0003723">
    <property type="term" value="F:RNA binding"/>
    <property type="evidence" value="ECO:0007669"/>
    <property type="project" value="TreeGrafter"/>
</dbReference>
<dbReference type="PANTHER" id="PTHR45841:SF1">
    <property type="entry name" value="MRNA TURNOVER PROTEIN 4 HOMOLOG"/>
    <property type="match status" value="1"/>
</dbReference>
<proteinExistence type="inferred from homology"/>
<feature type="transmembrane region" description="Helical" evidence="2">
    <location>
        <begin position="66"/>
        <end position="85"/>
    </location>
</feature>
<dbReference type="GO" id="GO:0006364">
    <property type="term" value="P:rRNA processing"/>
    <property type="evidence" value="ECO:0007669"/>
    <property type="project" value="TreeGrafter"/>
</dbReference>
<dbReference type="GO" id="GO:0000956">
    <property type="term" value="P:nuclear-transcribed mRNA catabolic process"/>
    <property type="evidence" value="ECO:0007669"/>
    <property type="project" value="TreeGrafter"/>
</dbReference>
<organism evidence="3 4">
    <name type="scientific">Saponaria officinalis</name>
    <name type="common">Common soapwort</name>
    <name type="synonym">Lychnis saponaria</name>
    <dbReference type="NCBI Taxonomy" id="3572"/>
    <lineage>
        <taxon>Eukaryota</taxon>
        <taxon>Viridiplantae</taxon>
        <taxon>Streptophyta</taxon>
        <taxon>Embryophyta</taxon>
        <taxon>Tracheophyta</taxon>
        <taxon>Spermatophyta</taxon>
        <taxon>Magnoliopsida</taxon>
        <taxon>eudicotyledons</taxon>
        <taxon>Gunneridae</taxon>
        <taxon>Pentapetalae</taxon>
        <taxon>Caryophyllales</taxon>
        <taxon>Caryophyllaceae</taxon>
        <taxon>Caryophylleae</taxon>
        <taxon>Saponaria</taxon>
    </lineage>
</organism>
<dbReference type="InterPro" id="IPR043141">
    <property type="entry name" value="Ribosomal_uL10-like_sf"/>
</dbReference>
<evidence type="ECO:0000256" key="1">
    <source>
        <dbReference type="ARBA" id="ARBA00008889"/>
    </source>
</evidence>
<keyword evidence="4" id="KW-1185">Reference proteome</keyword>
<dbReference type="Gene3D" id="3.30.70.1730">
    <property type="match status" value="1"/>
</dbReference>
<dbReference type="GO" id="GO:0030687">
    <property type="term" value="C:preribosome, large subunit precursor"/>
    <property type="evidence" value="ECO:0007669"/>
    <property type="project" value="TreeGrafter"/>
</dbReference>
<evidence type="ECO:0000313" key="4">
    <source>
        <dbReference type="Proteomes" id="UP001443914"/>
    </source>
</evidence>
<dbReference type="EMBL" id="JBDFQZ010000012">
    <property type="protein sequence ID" value="KAK9671420.1"/>
    <property type="molecule type" value="Genomic_DNA"/>
</dbReference>
<keyword evidence="2" id="KW-0472">Membrane</keyword>
<dbReference type="Proteomes" id="UP001443914">
    <property type="component" value="Unassembled WGS sequence"/>
</dbReference>
<keyword evidence="2" id="KW-0812">Transmembrane</keyword>
<dbReference type="InterPro" id="IPR001790">
    <property type="entry name" value="Ribosomal_uL10"/>
</dbReference>